<protein>
    <recommendedName>
        <fullName evidence="3">Transmembrane cytochrome oxidase associated protein</fullName>
    </recommendedName>
</protein>
<keyword evidence="2" id="KW-1185">Reference proteome</keyword>
<dbReference type="SUPFAM" id="SSF52833">
    <property type="entry name" value="Thioredoxin-like"/>
    <property type="match status" value="1"/>
</dbReference>
<dbReference type="InterPro" id="IPR036249">
    <property type="entry name" value="Thioredoxin-like_sf"/>
</dbReference>
<reference evidence="2" key="1">
    <citation type="journal article" date="2019" name="Int. J. Syst. Evol. Microbiol.">
        <title>The Global Catalogue of Microorganisms (GCM) 10K type strain sequencing project: providing services to taxonomists for standard genome sequencing and annotation.</title>
        <authorList>
            <consortium name="The Broad Institute Genomics Platform"/>
            <consortium name="The Broad Institute Genome Sequencing Center for Infectious Disease"/>
            <person name="Wu L."/>
            <person name="Ma J."/>
        </authorList>
    </citation>
    <scope>NUCLEOTIDE SEQUENCE [LARGE SCALE GENOMIC DNA]</scope>
    <source>
        <strain evidence="2">CCUG 59858</strain>
    </source>
</reference>
<sequence>MKKINRNYIALLALALVFAAPGIAAWLFYTHPQWLTATATNKGTLINPPQHLVELAGKSKWRLILWNPGPCEESCKSQLDKLARIRLALGRRLYDINQALATGTDQQLPVDLMKQLNEMGINVLFLHQENYTSLNNSPRVFIANPDNYLVLSYSVDAKPGDIFHDIKLLLGSDGNNKSN</sequence>
<organism evidence="1 2">
    <name type="scientific">Legionella dresdenensis</name>
    <dbReference type="NCBI Taxonomy" id="450200"/>
    <lineage>
        <taxon>Bacteria</taxon>
        <taxon>Pseudomonadati</taxon>
        <taxon>Pseudomonadota</taxon>
        <taxon>Gammaproteobacteria</taxon>
        <taxon>Legionellales</taxon>
        <taxon>Legionellaceae</taxon>
        <taxon>Legionella</taxon>
    </lineage>
</organism>
<dbReference type="Proteomes" id="UP001595758">
    <property type="component" value="Unassembled WGS sequence"/>
</dbReference>
<proteinExistence type="predicted"/>
<dbReference type="RefSeq" id="WP_382343242.1">
    <property type="nucleotide sequence ID" value="NZ_JBHSAB010000022.1"/>
</dbReference>
<comment type="caution">
    <text evidence="1">The sequence shown here is derived from an EMBL/GenBank/DDBJ whole genome shotgun (WGS) entry which is preliminary data.</text>
</comment>
<accession>A0ABV8CGU6</accession>
<evidence type="ECO:0008006" key="3">
    <source>
        <dbReference type="Google" id="ProtNLM"/>
    </source>
</evidence>
<dbReference type="EMBL" id="JBHSAB010000022">
    <property type="protein sequence ID" value="MFC3909226.1"/>
    <property type="molecule type" value="Genomic_DNA"/>
</dbReference>
<name>A0ABV8CGU6_9GAMM</name>
<evidence type="ECO:0000313" key="2">
    <source>
        <dbReference type="Proteomes" id="UP001595758"/>
    </source>
</evidence>
<evidence type="ECO:0000313" key="1">
    <source>
        <dbReference type="EMBL" id="MFC3909226.1"/>
    </source>
</evidence>
<gene>
    <name evidence="1" type="ORF">ACFORL_09095</name>
</gene>